<dbReference type="Gene3D" id="1.10.10.10">
    <property type="entry name" value="Winged helix-like DNA-binding domain superfamily/Winged helix DNA-binding domain"/>
    <property type="match status" value="1"/>
</dbReference>
<organism evidence="16 17">
    <name type="scientific">Methanobacterium spitsbergense</name>
    <dbReference type="NCBI Taxonomy" id="2874285"/>
    <lineage>
        <taxon>Archaea</taxon>
        <taxon>Methanobacteriati</taxon>
        <taxon>Methanobacteriota</taxon>
        <taxon>Methanomada group</taxon>
        <taxon>Methanobacteria</taxon>
        <taxon>Methanobacteriales</taxon>
        <taxon>Methanobacteriaceae</taxon>
        <taxon>Methanobacterium</taxon>
    </lineage>
</organism>
<comment type="cofactor">
    <cofactor evidence="2 11">
        <name>Mg(2+)</name>
        <dbReference type="ChEBI" id="CHEBI:18420"/>
    </cofactor>
</comment>
<sequence length="358" mass="40566">MMNRKELALNRRDLAVNKLQSLGDKIIEDVNAMNVPSIQVPSRGTSNIVYDDEKRYYVLGDRFGQRSLGNVKQIKKIGQMVYMANFCKGLVQTGKTATLREMYYVSEGWDIDFGDQQESNIVGEDLEVTLGISREDLGLMPEEDGASVYGDITVKDDDVEINALRMGKSGYTISPTIDEVELVDHNVQRVIAVETMGMFHRMVQENAYKKFDTLIVGLKGQAARATRRFLKRVNEELGLPVYICNDGDPWGFHIAMVIISGSAKLAHVNHELATPNAKFLGVTASDIINYDLPTDPLKDIDVLRLKELYKDPRYRDDFWKVEIKKMLKIGKKAEQQSFSKYGLEYVVDTYLPEKLDAM</sequence>
<dbReference type="GO" id="GO:0006265">
    <property type="term" value="P:DNA topological change"/>
    <property type="evidence" value="ECO:0007669"/>
    <property type="project" value="UniProtKB-UniRule"/>
</dbReference>
<dbReference type="PRINTS" id="PR01552">
    <property type="entry name" value="TPISMRASE6A"/>
</dbReference>
<gene>
    <name evidence="11" type="primary">top6A</name>
    <name evidence="16" type="ORF">K8N75_04570</name>
</gene>
<dbReference type="GO" id="GO:0003918">
    <property type="term" value="F:DNA topoisomerase type II (double strand cut, ATP-hydrolyzing) activity"/>
    <property type="evidence" value="ECO:0007669"/>
    <property type="project" value="UniProtKB-UniRule"/>
</dbReference>
<feature type="domain" description="Topoisomerase 6 subunit A/Spo11 TOPRIM" evidence="15">
    <location>
        <begin position="190"/>
        <end position="355"/>
    </location>
</feature>
<dbReference type="PANTHER" id="PTHR10848:SF0">
    <property type="entry name" value="MEIOTIC RECOMBINATION PROTEIN SPO11"/>
    <property type="match status" value="1"/>
</dbReference>
<evidence type="ECO:0000256" key="8">
    <source>
        <dbReference type="ARBA" id="ARBA00023029"/>
    </source>
</evidence>
<dbReference type="GO" id="GO:0006260">
    <property type="term" value="P:DNA replication"/>
    <property type="evidence" value="ECO:0007669"/>
    <property type="project" value="UniProtKB-UniRule"/>
</dbReference>
<keyword evidence="4 11" id="KW-0479">Metal-binding</keyword>
<dbReference type="NCBIfam" id="NF003334">
    <property type="entry name" value="PRK04342.1-3"/>
    <property type="match status" value="1"/>
</dbReference>
<evidence type="ECO:0000256" key="5">
    <source>
        <dbReference type="ARBA" id="ARBA00022741"/>
    </source>
</evidence>
<feature type="binding site" evidence="11">
    <location>
        <position position="246"/>
    </location>
    <ligand>
        <name>Mg(2+)</name>
        <dbReference type="ChEBI" id="CHEBI:18420"/>
    </ligand>
</feature>
<dbReference type="GO" id="GO:0000287">
    <property type="term" value="F:magnesium ion binding"/>
    <property type="evidence" value="ECO:0007669"/>
    <property type="project" value="UniProtKB-UniRule"/>
</dbReference>
<evidence type="ECO:0000256" key="6">
    <source>
        <dbReference type="ARBA" id="ARBA00022840"/>
    </source>
</evidence>
<keyword evidence="17" id="KW-1185">Reference proteome</keyword>
<feature type="domain" description="Spo11/DNA topoisomerase VI subunit A N-terminal" evidence="13">
    <location>
        <begin position="75"/>
        <end position="138"/>
    </location>
</feature>
<evidence type="ECO:0000259" key="14">
    <source>
        <dbReference type="Pfam" id="PF20768"/>
    </source>
</evidence>
<evidence type="ECO:0000256" key="10">
    <source>
        <dbReference type="ARBA" id="ARBA00023235"/>
    </source>
</evidence>
<reference evidence="17" key="1">
    <citation type="journal article" date="2022" name="Microbiol. Resour. Announc.">
        <title>Draft Genome Sequence of a Methanogenic Archaeon from West Spitsbergen Permafrost.</title>
        <authorList>
            <person name="Trubitsyn V."/>
            <person name="Rivkina E."/>
            <person name="Shcherbakova V."/>
        </authorList>
    </citation>
    <scope>NUCLEOTIDE SEQUENCE [LARGE SCALE GENOMIC DNA]</scope>
    <source>
        <strain evidence="17">VT</strain>
    </source>
</reference>
<evidence type="ECO:0000259" key="15">
    <source>
        <dbReference type="Pfam" id="PF21180"/>
    </source>
</evidence>
<dbReference type="Pfam" id="PF21180">
    <property type="entry name" value="TOP6A-Spo11_Toprim"/>
    <property type="match status" value="1"/>
</dbReference>
<keyword evidence="5 11" id="KW-0547">Nucleotide-binding</keyword>
<dbReference type="CDD" id="cd00223">
    <property type="entry name" value="TOPRIM_TopoIIB_SPO"/>
    <property type="match status" value="1"/>
</dbReference>
<dbReference type="InterPro" id="IPR049333">
    <property type="entry name" value="Topo_VI_alpha"/>
</dbReference>
<evidence type="ECO:0000259" key="13">
    <source>
        <dbReference type="Pfam" id="PF04406"/>
    </source>
</evidence>
<dbReference type="Pfam" id="PF04406">
    <property type="entry name" value="TP6A_N"/>
    <property type="match status" value="1"/>
</dbReference>
<evidence type="ECO:0000256" key="9">
    <source>
        <dbReference type="ARBA" id="ARBA00023125"/>
    </source>
</evidence>
<keyword evidence="8 11" id="KW-0799">Topoisomerase</keyword>
<dbReference type="PROSITE" id="PS52041">
    <property type="entry name" value="TOPO_IIB"/>
    <property type="match status" value="1"/>
</dbReference>
<dbReference type="Gene3D" id="3.40.1360.10">
    <property type="match status" value="1"/>
</dbReference>
<feature type="active site" description="O-(5'-phospho-DNA)-tyrosine intermediate" evidence="11 12">
    <location>
        <position position="104"/>
    </location>
</feature>
<protein>
    <recommendedName>
        <fullName evidence="11">Type 2 DNA topoisomerase 6 subunit A</fullName>
        <ecNumber evidence="11">5.6.2.2</ecNumber>
    </recommendedName>
    <alternativeName>
        <fullName evidence="11">Type II DNA topoisomerase VI subunit A</fullName>
    </alternativeName>
</protein>
<evidence type="ECO:0000256" key="1">
    <source>
        <dbReference type="ARBA" id="ARBA00000185"/>
    </source>
</evidence>
<keyword evidence="10 11" id="KW-0413">Isomerase</keyword>
<dbReference type="InterPro" id="IPR036388">
    <property type="entry name" value="WH-like_DNA-bd_sf"/>
</dbReference>
<dbReference type="RefSeq" id="WP_223790921.1">
    <property type="nucleotide sequence ID" value="NZ_JAIOUQ010000003.1"/>
</dbReference>
<feature type="binding site" evidence="11">
    <location>
        <position position="194"/>
    </location>
    <ligand>
        <name>Mg(2+)</name>
        <dbReference type="ChEBI" id="CHEBI:18420"/>
    </ligand>
</feature>
<evidence type="ECO:0000256" key="12">
    <source>
        <dbReference type="PROSITE-ProRule" id="PRU01385"/>
    </source>
</evidence>
<comment type="similarity">
    <text evidence="3 11 12">Belongs to the TOP6A family.</text>
</comment>
<keyword evidence="7 11" id="KW-0460">Magnesium</keyword>
<evidence type="ECO:0000256" key="7">
    <source>
        <dbReference type="ARBA" id="ARBA00022842"/>
    </source>
</evidence>
<comment type="subunit">
    <text evidence="11">Homodimer. Heterotetramer of two Top6A and two Top6B chains.</text>
</comment>
<keyword evidence="9 11" id="KW-0238">DNA-binding</keyword>
<name>A0A8T5UN04_9EURY</name>
<feature type="domain" description="Type II DNA topoisomerase VI subunit A all-beta" evidence="14">
    <location>
        <begin position="142"/>
        <end position="186"/>
    </location>
</feature>
<dbReference type="InterPro" id="IPR013049">
    <property type="entry name" value="Spo11/TopoVI_A_N"/>
</dbReference>
<dbReference type="Proteomes" id="UP000825933">
    <property type="component" value="Unassembled WGS sequence"/>
</dbReference>
<evidence type="ECO:0000256" key="11">
    <source>
        <dbReference type="HAMAP-Rule" id="MF_00132"/>
    </source>
</evidence>
<dbReference type="EC" id="5.6.2.2" evidence="11"/>
<dbReference type="GO" id="GO:0003677">
    <property type="term" value="F:DNA binding"/>
    <property type="evidence" value="ECO:0007669"/>
    <property type="project" value="UniProtKB-UniRule"/>
</dbReference>
<dbReference type="AlphaFoldDB" id="A0A8T5UN04"/>
<dbReference type="PANTHER" id="PTHR10848">
    <property type="entry name" value="MEIOTIC RECOMBINATION PROTEIN SPO11"/>
    <property type="match status" value="1"/>
</dbReference>
<evidence type="ECO:0000256" key="3">
    <source>
        <dbReference type="ARBA" id="ARBA00006559"/>
    </source>
</evidence>
<dbReference type="SUPFAM" id="SSF56726">
    <property type="entry name" value="DNA topoisomerase IV, alpha subunit"/>
    <property type="match status" value="1"/>
</dbReference>
<comment type="catalytic activity">
    <reaction evidence="1 11 12">
        <text>ATP-dependent breakage, passage and rejoining of double-stranded DNA.</text>
        <dbReference type="EC" id="5.6.2.2"/>
    </reaction>
</comment>
<dbReference type="InterPro" id="IPR034136">
    <property type="entry name" value="TOPRIM_Topo6A/Spo11"/>
</dbReference>
<dbReference type="InterPro" id="IPR036078">
    <property type="entry name" value="Spo11/TopoVI_A_sf"/>
</dbReference>
<dbReference type="HAMAP" id="MF_00132">
    <property type="entry name" value="Top6A"/>
    <property type="match status" value="1"/>
</dbReference>
<dbReference type="EMBL" id="JAIOUQ010000003">
    <property type="protein sequence ID" value="MBZ2165312.1"/>
    <property type="molecule type" value="Genomic_DNA"/>
</dbReference>
<evidence type="ECO:0000313" key="16">
    <source>
        <dbReference type="EMBL" id="MBZ2165312.1"/>
    </source>
</evidence>
<dbReference type="InterPro" id="IPR004085">
    <property type="entry name" value="TopoVI_A"/>
</dbReference>
<evidence type="ECO:0000256" key="2">
    <source>
        <dbReference type="ARBA" id="ARBA00001946"/>
    </source>
</evidence>
<dbReference type="Pfam" id="PF20768">
    <property type="entry name" value="Topo_VI_alpha"/>
    <property type="match status" value="1"/>
</dbReference>
<dbReference type="InterPro" id="IPR002815">
    <property type="entry name" value="Spo11/TopoVI_A"/>
</dbReference>
<dbReference type="PRINTS" id="PR01550">
    <property type="entry name" value="TOP6AFAMILY"/>
</dbReference>
<dbReference type="GO" id="GO:0005694">
    <property type="term" value="C:chromosome"/>
    <property type="evidence" value="ECO:0007669"/>
    <property type="project" value="InterPro"/>
</dbReference>
<comment type="function">
    <text evidence="11">Relaxes both positive and negative superturns and exhibits a strong decatenase activity.</text>
</comment>
<keyword evidence="6 11" id="KW-0067">ATP-binding</keyword>
<comment type="caution">
    <text evidence="16">The sequence shown here is derived from an EMBL/GenBank/DDBJ whole genome shotgun (WGS) entry which is preliminary data.</text>
</comment>
<evidence type="ECO:0000313" key="17">
    <source>
        <dbReference type="Proteomes" id="UP000825933"/>
    </source>
</evidence>
<evidence type="ECO:0000256" key="4">
    <source>
        <dbReference type="ARBA" id="ARBA00022723"/>
    </source>
</evidence>
<dbReference type="GO" id="GO:0005524">
    <property type="term" value="F:ATP binding"/>
    <property type="evidence" value="ECO:0007669"/>
    <property type="project" value="UniProtKB-KW"/>
</dbReference>
<accession>A0A8T5UN04</accession>
<proteinExistence type="inferred from homology"/>